<dbReference type="Proteomes" id="UP000015381">
    <property type="component" value="Chromosome I"/>
</dbReference>
<keyword evidence="7" id="KW-1185">Reference proteome</keyword>
<gene>
    <name evidence="5" type="ORF">HLRTI_000866</name>
    <name evidence="4" type="ORF">HTIA_2678</name>
</gene>
<dbReference type="CDD" id="cd00156">
    <property type="entry name" value="REC"/>
    <property type="match status" value="1"/>
</dbReference>
<dbReference type="InterPro" id="IPR011006">
    <property type="entry name" value="CheY-like_superfamily"/>
</dbReference>
<dbReference type="OrthoDB" id="8127at2157"/>
<dbReference type="STRING" id="1033806.HTIA_2678"/>
<name>F7PKE3_9EURY</name>
<evidence type="ECO:0000259" key="3">
    <source>
        <dbReference type="PROSITE" id="PS50110"/>
    </source>
</evidence>
<dbReference type="GO" id="GO:0016301">
    <property type="term" value="F:kinase activity"/>
    <property type="evidence" value="ECO:0007669"/>
    <property type="project" value="UniProtKB-KW"/>
</dbReference>
<accession>F7PKE3</accession>
<evidence type="ECO:0000256" key="1">
    <source>
        <dbReference type="ARBA" id="ARBA00022553"/>
    </source>
</evidence>
<feature type="domain" description="Response regulatory" evidence="3">
    <location>
        <begin position="5"/>
        <end position="120"/>
    </location>
</feature>
<keyword evidence="1 2" id="KW-0597">Phosphoprotein</keyword>
<dbReference type="PANTHER" id="PTHR44591">
    <property type="entry name" value="STRESS RESPONSE REGULATOR PROTEIN 1"/>
    <property type="match status" value="1"/>
</dbReference>
<dbReference type="KEGG" id="hti:HTIA_2678"/>
<proteinExistence type="predicted"/>
<dbReference type="GO" id="GO:0000160">
    <property type="term" value="P:phosphorelay signal transduction system"/>
    <property type="evidence" value="ECO:0007669"/>
    <property type="project" value="InterPro"/>
</dbReference>
<dbReference type="Proteomes" id="UP000003861">
    <property type="component" value="Unassembled WGS sequence"/>
</dbReference>
<dbReference type="RefSeq" id="WP_008525481.1">
    <property type="nucleotide sequence ID" value="NC_021921.1"/>
</dbReference>
<protein>
    <submittedName>
        <fullName evidence="5">Htr-like protein</fullName>
    </submittedName>
    <submittedName>
        <fullName evidence="4">Signal transduction histidine kinase</fullName>
    </submittedName>
</protein>
<dbReference type="eggNOG" id="arCOG02383">
    <property type="taxonomic scope" value="Archaea"/>
</dbReference>
<evidence type="ECO:0000313" key="5">
    <source>
        <dbReference type="EMBL" id="ERJ07013.1"/>
    </source>
</evidence>
<dbReference type="PROSITE" id="PS50110">
    <property type="entry name" value="RESPONSE_REGULATORY"/>
    <property type="match status" value="1"/>
</dbReference>
<dbReference type="InterPro" id="IPR001789">
    <property type="entry name" value="Sig_transdc_resp-reg_receiver"/>
</dbReference>
<dbReference type="Gene3D" id="3.40.50.2300">
    <property type="match status" value="1"/>
</dbReference>
<evidence type="ECO:0000313" key="4">
    <source>
        <dbReference type="EMBL" id="CCQ34783.1"/>
    </source>
</evidence>
<dbReference type="Pfam" id="PF00072">
    <property type="entry name" value="Response_reg"/>
    <property type="match status" value="1"/>
</dbReference>
<evidence type="ECO:0000313" key="7">
    <source>
        <dbReference type="Proteomes" id="UP000015381"/>
    </source>
</evidence>
<dbReference type="EMBL" id="HF571520">
    <property type="protein sequence ID" value="CCQ34783.1"/>
    <property type="molecule type" value="Genomic_DNA"/>
</dbReference>
<reference evidence="5 6" key="1">
    <citation type="journal article" date="2011" name="J. Bacteriol.">
        <title>Genome sequence of Halorhabdus tiamatea, the first archaeon isolated from a deep-sea anoxic brine lake.</title>
        <authorList>
            <person name="Antunes A."/>
            <person name="Alam I."/>
            <person name="Bajic V.B."/>
            <person name="Stingl U."/>
        </authorList>
    </citation>
    <scope>NUCLEOTIDE SEQUENCE [LARGE SCALE GENOMIC DNA]</scope>
    <source>
        <strain evidence="5 6">SARL4B</strain>
    </source>
</reference>
<feature type="modified residue" description="4-aspartylphosphate" evidence="2">
    <location>
        <position position="56"/>
    </location>
</feature>
<dbReference type="InterPro" id="IPR050595">
    <property type="entry name" value="Bact_response_regulator"/>
</dbReference>
<dbReference type="HOGENOM" id="CLU_000445_69_8_2"/>
<dbReference type="SMART" id="SM00448">
    <property type="entry name" value="REC"/>
    <property type="match status" value="1"/>
</dbReference>
<dbReference type="GeneID" id="23798780"/>
<evidence type="ECO:0000256" key="2">
    <source>
        <dbReference type="PROSITE-ProRule" id="PRU00169"/>
    </source>
</evidence>
<dbReference type="PANTHER" id="PTHR44591:SF3">
    <property type="entry name" value="RESPONSE REGULATORY DOMAIN-CONTAINING PROTEIN"/>
    <property type="match status" value="1"/>
</dbReference>
<dbReference type="PATRIC" id="fig|1033806.12.peg.2666"/>
<sequence length="136" mass="14727">MDRITVLCVDDEPDLVVLTASLLEAADERFETITETDPRAALERLESASVDCVVSDYDMPEMDGLELLGSIRSEYAELPFILFTGKAEALASAAAAHEVTDCVRKATDSGQFERLAARISNAVMGAPRRSQTSVSK</sequence>
<dbReference type="AlphaFoldDB" id="F7PKE3"/>
<evidence type="ECO:0000313" key="6">
    <source>
        <dbReference type="Proteomes" id="UP000003861"/>
    </source>
</evidence>
<keyword evidence="4" id="KW-0418">Kinase</keyword>
<reference evidence="4 7" key="3">
    <citation type="journal article" date="2014" name="Environ. Microbiol.">
        <title>Halorhabdus tiamatea: proteogenomics and glycosidase activity measurements identify the first cultivated euryarchaeon from a deep-sea anoxic brine lake as potential polysaccharide degrader.</title>
        <authorList>
            <person name="Werner J."/>
            <person name="Ferrer M."/>
            <person name="Michel G."/>
            <person name="Mann A.J."/>
            <person name="Huang S."/>
            <person name="Juarez S."/>
            <person name="Ciordia S."/>
            <person name="Albar J.P."/>
            <person name="Alcaide M."/>
            <person name="La Cono V."/>
            <person name="Yakimov M.M."/>
            <person name="Antunes A."/>
            <person name="Taborda M."/>
            <person name="Da Costa M.S."/>
            <person name="Amann R.I."/>
            <person name="Gloeckner F.O."/>
            <person name="Golyshina O.V."/>
            <person name="Golyshin P.N."/>
            <person name="Teeling H."/>
        </authorList>
    </citation>
    <scope>NUCLEOTIDE SEQUENCE [LARGE SCALE GENOMIC DNA]</scope>
    <source>
        <strain evidence="7">SARL4B</strain>
        <strain evidence="4">Type strain: SARL4B</strain>
    </source>
</reference>
<dbReference type="SUPFAM" id="SSF52172">
    <property type="entry name" value="CheY-like"/>
    <property type="match status" value="1"/>
</dbReference>
<organism evidence="5 6">
    <name type="scientific">Halorhabdus tiamatea SARL4B</name>
    <dbReference type="NCBI Taxonomy" id="1033806"/>
    <lineage>
        <taxon>Archaea</taxon>
        <taxon>Methanobacteriati</taxon>
        <taxon>Methanobacteriota</taxon>
        <taxon>Stenosarchaea group</taxon>
        <taxon>Halobacteria</taxon>
        <taxon>Halobacteriales</taxon>
        <taxon>Haloarculaceae</taxon>
        <taxon>Halorhabdus</taxon>
    </lineage>
</organism>
<reference evidence="5 6" key="2">
    <citation type="journal article" date="2013" name="PLoS ONE">
        <title>INDIGO - INtegrated Data Warehouse of MIcrobial GenOmes with Examples from the Red Sea Extremophiles.</title>
        <authorList>
            <person name="Alam I."/>
            <person name="Antunes A."/>
            <person name="Kamau A.A."/>
            <person name="Ba Alawi W."/>
            <person name="Kalkatawi M."/>
            <person name="Stingl U."/>
            <person name="Bajic V.B."/>
        </authorList>
    </citation>
    <scope>NUCLEOTIDE SEQUENCE [LARGE SCALE GENOMIC DNA]</scope>
    <source>
        <strain evidence="5 6">SARL4B</strain>
    </source>
</reference>
<keyword evidence="4" id="KW-0808">Transferase</keyword>
<dbReference type="EMBL" id="AFNT02000007">
    <property type="protein sequence ID" value="ERJ07013.1"/>
    <property type="molecule type" value="Genomic_DNA"/>
</dbReference>